<dbReference type="PANTHER" id="PTHR28280">
    <property type="entry name" value="SHUTTLING PRE-60S FACTOR ECM1"/>
    <property type="match status" value="1"/>
</dbReference>
<evidence type="ECO:0000256" key="5">
    <source>
        <dbReference type="ARBA" id="ARBA00022517"/>
    </source>
</evidence>
<dbReference type="OMA" id="DWEDTNR"/>
<keyword evidence="5" id="KW-0690">Ribosome biogenesis</keyword>
<protein>
    <recommendedName>
        <fullName evidence="10">Ribosome biogenesis protein Alb1</fullName>
    </recommendedName>
</protein>
<dbReference type="GO" id="GO:0030687">
    <property type="term" value="C:preribosome, large subunit precursor"/>
    <property type="evidence" value="ECO:0007669"/>
    <property type="project" value="TreeGrafter"/>
</dbReference>
<dbReference type="Proteomes" id="UP000191522">
    <property type="component" value="Unassembled WGS sequence"/>
</dbReference>
<keyword evidence="6" id="KW-0539">Nucleus</keyword>
<evidence type="ECO:0000313" key="9">
    <source>
        <dbReference type="Proteomes" id="UP000191522"/>
    </source>
</evidence>
<evidence type="ECO:0000256" key="7">
    <source>
        <dbReference type="SAM" id="MobiDB-lite"/>
    </source>
</evidence>
<evidence type="ECO:0000313" key="8">
    <source>
        <dbReference type="EMBL" id="OQD74897.1"/>
    </source>
</evidence>
<reference evidence="9" key="1">
    <citation type="journal article" date="2017" name="Nat. Microbiol.">
        <title>Global analysis of biosynthetic gene clusters reveals vast potential of secondary metabolite production in Penicillium species.</title>
        <authorList>
            <person name="Nielsen J.C."/>
            <person name="Grijseels S."/>
            <person name="Prigent S."/>
            <person name="Ji B."/>
            <person name="Dainat J."/>
            <person name="Nielsen K.F."/>
            <person name="Frisvad J.C."/>
            <person name="Workman M."/>
            <person name="Nielsen J."/>
        </authorList>
    </citation>
    <scope>NUCLEOTIDE SEQUENCE [LARGE SCALE GENOMIC DNA]</scope>
    <source>
        <strain evidence="9">IBT 11843</strain>
    </source>
</reference>
<evidence type="ECO:0000256" key="4">
    <source>
        <dbReference type="ARBA" id="ARBA00022490"/>
    </source>
</evidence>
<gene>
    <name evidence="8" type="ORF">PENDEC_c009G06233</name>
</gene>
<name>A0A1V6PDR6_PENDC</name>
<dbReference type="OrthoDB" id="5304887at2759"/>
<organism evidence="8 9">
    <name type="scientific">Penicillium decumbens</name>
    <dbReference type="NCBI Taxonomy" id="69771"/>
    <lineage>
        <taxon>Eukaryota</taxon>
        <taxon>Fungi</taxon>
        <taxon>Dikarya</taxon>
        <taxon>Ascomycota</taxon>
        <taxon>Pezizomycotina</taxon>
        <taxon>Eurotiomycetes</taxon>
        <taxon>Eurotiomycetidae</taxon>
        <taxon>Eurotiales</taxon>
        <taxon>Aspergillaceae</taxon>
        <taxon>Penicillium</taxon>
    </lineage>
</organism>
<feature type="compositionally biased region" description="Basic and acidic residues" evidence="7">
    <location>
        <begin position="72"/>
        <end position="88"/>
    </location>
</feature>
<sequence>MAKNKPKTDNSRAARRAASPSLDVDKSLTTLPRAEPPTTQRHSILSDRRNSGIQKKQKQKKLTRAQRLRQQKGMDRAEAVLDRLEIKKAKSASRQKTVKERRGQWEELNQKSTMFAALQRDNTGDDDDDDDDDDAMAENTEQPKSKSNLNPVASANVASTQVANDPALVDEDDEIT</sequence>
<evidence type="ECO:0000256" key="1">
    <source>
        <dbReference type="ARBA" id="ARBA00004123"/>
    </source>
</evidence>
<feature type="compositionally biased region" description="Basic and acidic residues" evidence="7">
    <location>
        <begin position="1"/>
        <end position="12"/>
    </location>
</feature>
<evidence type="ECO:0000256" key="2">
    <source>
        <dbReference type="ARBA" id="ARBA00004496"/>
    </source>
</evidence>
<comment type="subcellular location">
    <subcellularLocation>
        <location evidence="2">Cytoplasm</location>
    </subcellularLocation>
    <subcellularLocation>
        <location evidence="1">Nucleus</location>
    </subcellularLocation>
</comment>
<comment type="caution">
    <text evidence="8">The sequence shown here is derived from an EMBL/GenBank/DDBJ whole genome shotgun (WGS) entry which is preliminary data.</text>
</comment>
<dbReference type="GO" id="GO:0005730">
    <property type="term" value="C:nucleolus"/>
    <property type="evidence" value="ECO:0007669"/>
    <property type="project" value="TreeGrafter"/>
</dbReference>
<feature type="compositionally biased region" description="Polar residues" evidence="7">
    <location>
        <begin position="139"/>
        <end position="163"/>
    </location>
</feature>
<accession>A0A1V6PDR6</accession>
<feature type="compositionally biased region" description="Acidic residues" evidence="7">
    <location>
        <begin position="124"/>
        <end position="136"/>
    </location>
</feature>
<keyword evidence="4" id="KW-0963">Cytoplasm</keyword>
<feature type="region of interest" description="Disordered" evidence="7">
    <location>
        <begin position="1"/>
        <end position="176"/>
    </location>
</feature>
<evidence type="ECO:0000256" key="6">
    <source>
        <dbReference type="ARBA" id="ARBA00023242"/>
    </source>
</evidence>
<dbReference type="EMBL" id="MDYL01000009">
    <property type="protein sequence ID" value="OQD74897.1"/>
    <property type="molecule type" value="Genomic_DNA"/>
</dbReference>
<dbReference type="Pfam" id="PF09135">
    <property type="entry name" value="Alb1"/>
    <property type="match status" value="1"/>
</dbReference>
<dbReference type="AlphaFoldDB" id="A0A1V6PDR6"/>
<keyword evidence="9" id="KW-1185">Reference proteome</keyword>
<dbReference type="PANTHER" id="PTHR28280:SF1">
    <property type="entry name" value="SHUTTLING PRE-60S FACTOR ECM1"/>
    <property type="match status" value="1"/>
</dbReference>
<dbReference type="GO" id="GO:0000055">
    <property type="term" value="P:ribosomal large subunit export from nucleus"/>
    <property type="evidence" value="ECO:0007669"/>
    <property type="project" value="TreeGrafter"/>
</dbReference>
<keyword evidence="3" id="KW-0813">Transport</keyword>
<proteinExistence type="predicted"/>
<evidence type="ECO:0000256" key="3">
    <source>
        <dbReference type="ARBA" id="ARBA00022448"/>
    </source>
</evidence>
<dbReference type="InterPro" id="IPR022784">
    <property type="entry name" value="Ribosome_bgen_Alb1"/>
</dbReference>
<dbReference type="InterPro" id="IPR053278">
    <property type="entry name" value="Pre-60S_factor_ECM1"/>
</dbReference>
<evidence type="ECO:0008006" key="10">
    <source>
        <dbReference type="Google" id="ProtNLM"/>
    </source>
</evidence>
<dbReference type="GO" id="GO:0005737">
    <property type="term" value="C:cytoplasm"/>
    <property type="evidence" value="ECO:0007669"/>
    <property type="project" value="UniProtKB-SubCell"/>
</dbReference>
<feature type="compositionally biased region" description="Basic and acidic residues" evidence="7">
    <location>
        <begin position="97"/>
        <end position="109"/>
    </location>
</feature>
<feature type="compositionally biased region" description="Basic residues" evidence="7">
    <location>
        <begin position="55"/>
        <end position="70"/>
    </location>
</feature>